<evidence type="ECO:0000256" key="1">
    <source>
        <dbReference type="ARBA" id="ARBA00005534"/>
    </source>
</evidence>
<name>A0AA41ZEJ5_9GAMM</name>
<gene>
    <name evidence="2" type="ORF">OQ287_02705</name>
</gene>
<dbReference type="InterPro" id="IPR001602">
    <property type="entry name" value="UPF0047_YjbQ-like"/>
</dbReference>
<dbReference type="InterPro" id="IPR035917">
    <property type="entry name" value="YjbQ-like_sf"/>
</dbReference>
<sequence length="139" mass="15785">MWKQDTLELRPRKRGFHLITSEVIDFLPELRKLKVGLLHLQLLHTSASLTLNENADPDVRHDMEAFINDRIPGNLPYFRHTLEGDDDMPAHIKASFLGTELTLAVRNGGLATGTWQGIWLGEHRDHGGSRRLMLTLNGE</sequence>
<protein>
    <submittedName>
        <fullName evidence="2">Secondary thiamine-phosphate synthase enzyme YjbQ</fullName>
    </submittedName>
</protein>
<dbReference type="SUPFAM" id="SSF111038">
    <property type="entry name" value="YjbQ-like"/>
    <property type="match status" value="1"/>
</dbReference>
<dbReference type="PANTHER" id="PTHR30615:SF8">
    <property type="entry name" value="UPF0047 PROTEIN C4A8.02C"/>
    <property type="match status" value="1"/>
</dbReference>
<dbReference type="PIRSF" id="PIRSF004681">
    <property type="entry name" value="UCP004681"/>
    <property type="match status" value="1"/>
</dbReference>
<evidence type="ECO:0000313" key="3">
    <source>
        <dbReference type="Proteomes" id="UP001165678"/>
    </source>
</evidence>
<evidence type="ECO:0000313" key="2">
    <source>
        <dbReference type="EMBL" id="MCX2523141.1"/>
    </source>
</evidence>
<comment type="caution">
    <text evidence="2">The sequence shown here is derived from an EMBL/GenBank/DDBJ whole genome shotgun (WGS) entry which is preliminary data.</text>
</comment>
<organism evidence="2 3">
    <name type="scientific">Larsenimonas rhizosphaerae</name>
    <dbReference type="NCBI Taxonomy" id="2944682"/>
    <lineage>
        <taxon>Bacteria</taxon>
        <taxon>Pseudomonadati</taxon>
        <taxon>Pseudomonadota</taxon>
        <taxon>Gammaproteobacteria</taxon>
        <taxon>Oceanospirillales</taxon>
        <taxon>Halomonadaceae</taxon>
        <taxon>Larsenimonas</taxon>
    </lineage>
</organism>
<comment type="similarity">
    <text evidence="1">Belongs to the UPF0047 family.</text>
</comment>
<dbReference type="AlphaFoldDB" id="A0AA41ZEJ5"/>
<keyword evidence="3" id="KW-1185">Reference proteome</keyword>
<dbReference type="EMBL" id="JAPIVE010000001">
    <property type="protein sequence ID" value="MCX2523141.1"/>
    <property type="molecule type" value="Genomic_DNA"/>
</dbReference>
<dbReference type="RefSeq" id="WP_265895498.1">
    <property type="nucleotide sequence ID" value="NZ_JAPIVE010000001.1"/>
</dbReference>
<reference evidence="2" key="1">
    <citation type="submission" date="2022-11" db="EMBL/GenBank/DDBJ databases">
        <title>Larsenimonas rhizosphaerae sp. nov., isolated from a tidal mudflat.</title>
        <authorList>
            <person name="Lee S.D."/>
            <person name="Kim I.S."/>
        </authorList>
    </citation>
    <scope>NUCLEOTIDE SEQUENCE</scope>
    <source>
        <strain evidence="2">GH2-1</strain>
    </source>
</reference>
<dbReference type="NCBIfam" id="TIGR00149">
    <property type="entry name" value="TIGR00149_YjbQ"/>
    <property type="match status" value="1"/>
</dbReference>
<proteinExistence type="inferred from homology"/>
<dbReference type="Pfam" id="PF01894">
    <property type="entry name" value="YjbQ"/>
    <property type="match status" value="1"/>
</dbReference>
<dbReference type="Gene3D" id="2.60.120.460">
    <property type="entry name" value="YjbQ-like"/>
    <property type="match status" value="1"/>
</dbReference>
<dbReference type="PANTHER" id="PTHR30615">
    <property type="entry name" value="UNCHARACTERIZED PROTEIN YJBQ-RELATED"/>
    <property type="match status" value="1"/>
</dbReference>
<accession>A0AA41ZEJ5</accession>
<dbReference type="Proteomes" id="UP001165678">
    <property type="component" value="Unassembled WGS sequence"/>
</dbReference>